<comment type="cofactor">
    <cofactor evidence="1">
        <name>L-ascorbate</name>
        <dbReference type="ChEBI" id="CHEBI:38290"/>
    </cofactor>
</comment>
<dbReference type="PANTHER" id="PTHR10869">
    <property type="entry name" value="PROLYL 4-HYDROXYLASE ALPHA SUBUNIT"/>
    <property type="match status" value="1"/>
</dbReference>
<proteinExistence type="predicted"/>
<dbReference type="EMBL" id="JAHHHV010000072">
    <property type="protein sequence ID" value="MBW4466977.1"/>
    <property type="molecule type" value="Genomic_DNA"/>
</dbReference>
<keyword evidence="2" id="KW-0479">Metal-binding</keyword>
<accession>A0A951PCT0</accession>
<evidence type="ECO:0000256" key="4">
    <source>
        <dbReference type="ARBA" id="ARBA00022964"/>
    </source>
</evidence>
<dbReference type="GO" id="GO:0005506">
    <property type="term" value="F:iron ion binding"/>
    <property type="evidence" value="ECO:0007669"/>
    <property type="project" value="InterPro"/>
</dbReference>
<evidence type="ECO:0000313" key="8">
    <source>
        <dbReference type="EMBL" id="MBW4466977.1"/>
    </source>
</evidence>
<dbReference type="PROSITE" id="PS51471">
    <property type="entry name" value="FE2OG_OXY"/>
    <property type="match status" value="1"/>
</dbReference>
<reference evidence="8" key="1">
    <citation type="submission" date="2021-05" db="EMBL/GenBank/DDBJ databases">
        <authorList>
            <person name="Pietrasiak N."/>
            <person name="Ward R."/>
            <person name="Stajich J.E."/>
            <person name="Kurbessoian T."/>
        </authorList>
    </citation>
    <scope>NUCLEOTIDE SEQUENCE</scope>
    <source>
        <strain evidence="8">GSE-TBD4-15B</strain>
    </source>
</reference>
<dbReference type="Proteomes" id="UP000707356">
    <property type="component" value="Unassembled WGS sequence"/>
</dbReference>
<dbReference type="InterPro" id="IPR044862">
    <property type="entry name" value="Pro_4_hyd_alph_FE2OG_OXY"/>
</dbReference>
<dbReference type="PANTHER" id="PTHR10869:SF246">
    <property type="entry name" value="TRANSMEMBRANE PROLYL 4-HYDROXYLASE"/>
    <property type="match status" value="1"/>
</dbReference>
<evidence type="ECO:0000256" key="1">
    <source>
        <dbReference type="ARBA" id="ARBA00001961"/>
    </source>
</evidence>
<keyword evidence="5" id="KW-0560">Oxidoreductase</keyword>
<dbReference type="Gene3D" id="2.60.120.620">
    <property type="entry name" value="q2cbj1_9rhob like domain"/>
    <property type="match status" value="1"/>
</dbReference>
<dbReference type="GO" id="GO:0051213">
    <property type="term" value="F:dioxygenase activity"/>
    <property type="evidence" value="ECO:0007669"/>
    <property type="project" value="UniProtKB-KW"/>
</dbReference>
<dbReference type="GO" id="GO:0031418">
    <property type="term" value="F:L-ascorbic acid binding"/>
    <property type="evidence" value="ECO:0007669"/>
    <property type="project" value="UniProtKB-KW"/>
</dbReference>
<comment type="caution">
    <text evidence="8">The sequence shown here is derived from an EMBL/GenBank/DDBJ whole genome shotgun (WGS) entry which is preliminary data.</text>
</comment>
<evidence type="ECO:0000256" key="6">
    <source>
        <dbReference type="ARBA" id="ARBA00023004"/>
    </source>
</evidence>
<dbReference type="Pfam" id="PF13640">
    <property type="entry name" value="2OG-FeII_Oxy_3"/>
    <property type="match status" value="1"/>
</dbReference>
<evidence type="ECO:0000259" key="7">
    <source>
        <dbReference type="PROSITE" id="PS51471"/>
    </source>
</evidence>
<evidence type="ECO:0000256" key="3">
    <source>
        <dbReference type="ARBA" id="ARBA00022896"/>
    </source>
</evidence>
<dbReference type="GO" id="GO:0016705">
    <property type="term" value="F:oxidoreductase activity, acting on paired donors, with incorporation or reduction of molecular oxygen"/>
    <property type="evidence" value="ECO:0007669"/>
    <property type="project" value="InterPro"/>
</dbReference>
<gene>
    <name evidence="8" type="ORF">KME07_16255</name>
</gene>
<feature type="domain" description="Fe2OG dioxygenase" evidence="7">
    <location>
        <begin position="93"/>
        <end position="194"/>
    </location>
</feature>
<reference evidence="8" key="2">
    <citation type="journal article" date="2022" name="Microbiol. Resour. Announc.">
        <title>Metagenome Sequencing to Explore Phylogenomics of Terrestrial Cyanobacteria.</title>
        <authorList>
            <person name="Ward R.D."/>
            <person name="Stajich J.E."/>
            <person name="Johansen J.R."/>
            <person name="Huntemann M."/>
            <person name="Clum A."/>
            <person name="Foster B."/>
            <person name="Foster B."/>
            <person name="Roux S."/>
            <person name="Palaniappan K."/>
            <person name="Varghese N."/>
            <person name="Mukherjee S."/>
            <person name="Reddy T.B.K."/>
            <person name="Daum C."/>
            <person name="Copeland A."/>
            <person name="Chen I.A."/>
            <person name="Ivanova N.N."/>
            <person name="Kyrpides N.C."/>
            <person name="Shapiro N."/>
            <person name="Eloe-Fadrosh E.A."/>
            <person name="Pietrasiak N."/>
        </authorList>
    </citation>
    <scope>NUCLEOTIDE SEQUENCE</scope>
    <source>
        <strain evidence="8">GSE-TBD4-15B</strain>
    </source>
</reference>
<dbReference type="SMART" id="SM00702">
    <property type="entry name" value="P4Hc"/>
    <property type="match status" value="1"/>
</dbReference>
<evidence type="ECO:0000313" key="9">
    <source>
        <dbReference type="Proteomes" id="UP000707356"/>
    </source>
</evidence>
<protein>
    <submittedName>
        <fullName evidence="8">2OG-Fe(II) oxygenase</fullName>
    </submittedName>
</protein>
<organism evidence="8 9">
    <name type="scientific">Pegethrix bostrychoides GSE-TBD4-15B</name>
    <dbReference type="NCBI Taxonomy" id="2839662"/>
    <lineage>
        <taxon>Bacteria</taxon>
        <taxon>Bacillati</taxon>
        <taxon>Cyanobacteriota</taxon>
        <taxon>Cyanophyceae</taxon>
        <taxon>Oculatellales</taxon>
        <taxon>Oculatellaceae</taxon>
        <taxon>Pegethrix</taxon>
    </lineage>
</organism>
<dbReference type="InterPro" id="IPR045054">
    <property type="entry name" value="P4HA-like"/>
</dbReference>
<dbReference type="InterPro" id="IPR005123">
    <property type="entry name" value="Oxoglu/Fe-dep_dioxygenase_dom"/>
</dbReference>
<name>A0A951PCT0_9CYAN</name>
<dbReference type="AlphaFoldDB" id="A0A951PCT0"/>
<dbReference type="InterPro" id="IPR006620">
    <property type="entry name" value="Pro_4_hyd_alph"/>
</dbReference>
<keyword evidence="3" id="KW-0847">Vitamin C</keyword>
<sequence length="194" mass="22142">MSSYSVVPLGEEIFLVKALIEPELCQKLMALIQQQRQQASILLETVDNQVRSGDMLRLGGDSPELTHANQLLIERFAVIQHMLVQVYGIKFPYAEPCTLLRYQPGQFYKRHIDNILLGSRFEELEQGLPCRDVSIVGYLNGEFEGGETYFDRQDVKVRPEAGAVLVFPASFTHPHESLPLRQGEKYAFTSWLFH</sequence>
<evidence type="ECO:0000256" key="5">
    <source>
        <dbReference type="ARBA" id="ARBA00023002"/>
    </source>
</evidence>
<keyword evidence="6" id="KW-0408">Iron</keyword>
<keyword evidence="4" id="KW-0223">Dioxygenase</keyword>
<evidence type="ECO:0000256" key="2">
    <source>
        <dbReference type="ARBA" id="ARBA00022723"/>
    </source>
</evidence>